<dbReference type="CDD" id="cd20188">
    <property type="entry name" value="T-box_TBX2_3-like"/>
    <property type="match status" value="1"/>
</dbReference>
<keyword evidence="3 6" id="KW-0238">DNA-binding</keyword>
<feature type="compositionally biased region" description="Polar residues" evidence="7">
    <location>
        <begin position="289"/>
        <end position="300"/>
    </location>
</feature>
<dbReference type="InterPro" id="IPR008967">
    <property type="entry name" value="p53-like_TF_DNA-bd_sf"/>
</dbReference>
<feature type="compositionally biased region" description="Polar residues" evidence="7">
    <location>
        <begin position="355"/>
        <end position="371"/>
    </location>
</feature>
<proteinExistence type="predicted"/>
<feature type="region of interest" description="Disordered" evidence="7">
    <location>
        <begin position="484"/>
        <end position="528"/>
    </location>
</feature>
<feature type="compositionally biased region" description="Polar residues" evidence="7">
    <location>
        <begin position="496"/>
        <end position="514"/>
    </location>
</feature>
<dbReference type="PROSITE" id="PS50252">
    <property type="entry name" value="TBOX_3"/>
    <property type="match status" value="1"/>
</dbReference>
<dbReference type="GO" id="GO:0005634">
    <property type="term" value="C:nucleus"/>
    <property type="evidence" value="ECO:0007669"/>
    <property type="project" value="UniProtKB-SubCell"/>
</dbReference>
<sequence>MSFTPFFQRPDVAFLNPYLNGPQQHLPYPNLPGHGNFFPHLGMDSVTAAALASITAGPPVPPMIMEDDGVQDDPKVELDDKDLWDQFSSCGTEMVITKSGRRIFPAFKVNISGLDKNAKYFLLMDIVPADECRYKFHTSRWMVAGKADPEMPKRMYIHPDSPATGEHWMSKGANFHKLKLTNNISDKHGYTILNSMHKYQPRLHVVRCNDIAHLPYSKFKTFIFKETEFIAVTAYQNEKVTQLKIDHNPFAKGFRDAGAGKREKKRLMCRGDVSSSSINSKESSPLLKRNTSIQNLSGNRSDSRHSCENNTFEKGAESEASEDDSGIPLKRSKSSCSTSTLDTSTNSSGPDEKPISSTENRAPSSLSQAPSRNGDIKPISTPTITTSKGFLPPMSMNFKEDLQLPFMFPPTGPFHGFSQSAAFFAAAAAAAAHQNNPLNGLNPMMGGLPPNFLMQNLILQQQQNLLRMANPTIMQATSAAISPLLASSPPEDSTAAVPSTKNENRTPSPNQPISKKSGFDMNDLLSKP</sequence>
<dbReference type="PRINTS" id="PR00937">
    <property type="entry name" value="TBOX"/>
</dbReference>
<evidence type="ECO:0000256" key="4">
    <source>
        <dbReference type="ARBA" id="ARBA00023163"/>
    </source>
</evidence>
<evidence type="ECO:0000313" key="10">
    <source>
        <dbReference type="WBParaSite" id="SVE_1909900.1"/>
    </source>
</evidence>
<dbReference type="PROSITE" id="PS01283">
    <property type="entry name" value="TBOX_1"/>
    <property type="match status" value="1"/>
</dbReference>
<dbReference type="InterPro" id="IPR018186">
    <property type="entry name" value="TF_T-box_CS"/>
</dbReference>
<dbReference type="PROSITE" id="PS01264">
    <property type="entry name" value="TBOX_2"/>
    <property type="match status" value="1"/>
</dbReference>
<accession>A0A0K0G2Z8</accession>
<feature type="compositionally biased region" description="Basic and acidic residues" evidence="7">
    <location>
        <begin position="251"/>
        <end position="261"/>
    </location>
</feature>
<dbReference type="GO" id="GO:0000981">
    <property type="term" value="F:DNA-binding transcription factor activity, RNA polymerase II-specific"/>
    <property type="evidence" value="ECO:0007669"/>
    <property type="project" value="TreeGrafter"/>
</dbReference>
<dbReference type="PANTHER" id="PTHR11267:SF181">
    <property type="entry name" value="OPTOMOTOR-BLIND PROTEIN"/>
    <property type="match status" value="1"/>
</dbReference>
<keyword evidence="4" id="KW-0804">Transcription</keyword>
<dbReference type="SMART" id="SM00425">
    <property type="entry name" value="TBOX"/>
    <property type="match status" value="1"/>
</dbReference>
<dbReference type="WBParaSite" id="SVE_1909900.1">
    <property type="protein sequence ID" value="SVE_1909900.1"/>
    <property type="gene ID" value="SVE_1909900"/>
</dbReference>
<evidence type="ECO:0000313" key="9">
    <source>
        <dbReference type="Proteomes" id="UP000035680"/>
    </source>
</evidence>
<dbReference type="PANTHER" id="PTHR11267">
    <property type="entry name" value="T-BOX PROTEIN-RELATED"/>
    <property type="match status" value="1"/>
</dbReference>
<evidence type="ECO:0000256" key="3">
    <source>
        <dbReference type="ARBA" id="ARBA00023125"/>
    </source>
</evidence>
<dbReference type="GO" id="GO:0045893">
    <property type="term" value="P:positive regulation of DNA-templated transcription"/>
    <property type="evidence" value="ECO:0007669"/>
    <property type="project" value="InterPro"/>
</dbReference>
<dbReference type="STRING" id="75913.A0A0K0G2Z8"/>
<evidence type="ECO:0000259" key="8">
    <source>
        <dbReference type="PROSITE" id="PS50252"/>
    </source>
</evidence>
<keyword evidence="2" id="KW-0805">Transcription regulation</keyword>
<dbReference type="GO" id="GO:0000785">
    <property type="term" value="C:chromatin"/>
    <property type="evidence" value="ECO:0007669"/>
    <property type="project" value="TreeGrafter"/>
</dbReference>
<keyword evidence="9" id="KW-1185">Reference proteome</keyword>
<dbReference type="Gene3D" id="2.60.40.820">
    <property type="entry name" value="Transcription factor, T-box"/>
    <property type="match status" value="1"/>
</dbReference>
<dbReference type="SUPFAM" id="SSF49417">
    <property type="entry name" value="p53-like transcription factors"/>
    <property type="match status" value="1"/>
</dbReference>
<dbReference type="InterPro" id="IPR001699">
    <property type="entry name" value="TF_T-box"/>
</dbReference>
<feature type="compositionally biased region" description="Low complexity" evidence="7">
    <location>
        <begin position="274"/>
        <end position="284"/>
    </location>
</feature>
<dbReference type="FunFam" id="2.60.40.820:FF:000016">
    <property type="entry name" value="T-box transcription factor TBX2-A"/>
    <property type="match status" value="1"/>
</dbReference>
<dbReference type="InterPro" id="IPR036960">
    <property type="entry name" value="T-box_sf"/>
</dbReference>
<dbReference type="Proteomes" id="UP000035680">
    <property type="component" value="Unassembled WGS sequence"/>
</dbReference>
<keyword evidence="5 6" id="KW-0539">Nucleus</keyword>
<evidence type="ECO:0000256" key="2">
    <source>
        <dbReference type="ARBA" id="ARBA00023015"/>
    </source>
</evidence>
<evidence type="ECO:0000256" key="7">
    <source>
        <dbReference type="SAM" id="MobiDB-lite"/>
    </source>
</evidence>
<comment type="caution">
    <text evidence="6">Lacks conserved residue(s) required for the propagation of feature annotation.</text>
</comment>
<dbReference type="GO" id="GO:0001708">
    <property type="term" value="P:cell fate specification"/>
    <property type="evidence" value="ECO:0007669"/>
    <property type="project" value="TreeGrafter"/>
</dbReference>
<protein>
    <submittedName>
        <fullName evidence="10">T-box protein 2 (inferred by orthology to a C. elegans protein)</fullName>
    </submittedName>
</protein>
<feature type="compositionally biased region" description="Low complexity" evidence="7">
    <location>
        <begin position="376"/>
        <end position="388"/>
    </location>
</feature>
<feature type="domain" description="T-box" evidence="8">
    <location>
        <begin position="78"/>
        <end position="256"/>
    </location>
</feature>
<organism evidence="9 10">
    <name type="scientific">Strongyloides venezuelensis</name>
    <name type="common">Threadworm</name>
    <dbReference type="NCBI Taxonomy" id="75913"/>
    <lineage>
        <taxon>Eukaryota</taxon>
        <taxon>Metazoa</taxon>
        <taxon>Ecdysozoa</taxon>
        <taxon>Nematoda</taxon>
        <taxon>Chromadorea</taxon>
        <taxon>Rhabditida</taxon>
        <taxon>Tylenchina</taxon>
        <taxon>Panagrolaimomorpha</taxon>
        <taxon>Strongyloidoidea</taxon>
        <taxon>Strongyloididae</taxon>
        <taxon>Strongyloides</taxon>
    </lineage>
</organism>
<evidence type="ECO:0000256" key="1">
    <source>
        <dbReference type="ARBA" id="ARBA00004123"/>
    </source>
</evidence>
<dbReference type="GO" id="GO:0000978">
    <property type="term" value="F:RNA polymerase II cis-regulatory region sequence-specific DNA binding"/>
    <property type="evidence" value="ECO:0007669"/>
    <property type="project" value="InterPro"/>
</dbReference>
<dbReference type="AlphaFoldDB" id="A0A0K0G2Z8"/>
<reference evidence="10" key="2">
    <citation type="submission" date="2015-08" db="UniProtKB">
        <authorList>
            <consortium name="WormBaseParasite"/>
        </authorList>
    </citation>
    <scope>IDENTIFICATION</scope>
</reference>
<comment type="subcellular location">
    <subcellularLocation>
        <location evidence="1 6">Nucleus</location>
    </subcellularLocation>
</comment>
<feature type="compositionally biased region" description="Low complexity" evidence="7">
    <location>
        <begin position="334"/>
        <end position="348"/>
    </location>
</feature>
<dbReference type="InterPro" id="IPR046360">
    <property type="entry name" value="T-box_DNA-bd"/>
</dbReference>
<name>A0A0K0G2Z8_STRVS</name>
<feature type="region of interest" description="Disordered" evidence="7">
    <location>
        <begin position="251"/>
        <end position="388"/>
    </location>
</feature>
<reference evidence="9" key="1">
    <citation type="submission" date="2014-07" db="EMBL/GenBank/DDBJ databases">
        <authorList>
            <person name="Martin A.A"/>
            <person name="De Silva N."/>
        </authorList>
    </citation>
    <scope>NUCLEOTIDE SEQUENCE</scope>
</reference>
<evidence type="ECO:0000256" key="6">
    <source>
        <dbReference type="PROSITE-ProRule" id="PRU00201"/>
    </source>
</evidence>
<evidence type="ECO:0000256" key="5">
    <source>
        <dbReference type="ARBA" id="ARBA00023242"/>
    </source>
</evidence>
<dbReference type="Pfam" id="PF00907">
    <property type="entry name" value="T-box"/>
    <property type="match status" value="1"/>
</dbReference>